<dbReference type="KEGG" id="mis:MICPUN_63250"/>
<dbReference type="RefSeq" id="XP_002509208.1">
    <property type="nucleotide sequence ID" value="XM_002509162.1"/>
</dbReference>
<protein>
    <recommendedName>
        <fullName evidence="4">Protein SirB1 N-terminal domain-containing protein</fullName>
    </recommendedName>
</protein>
<dbReference type="PANTHER" id="PTHR31350">
    <property type="entry name" value="SI:DKEY-261L7.2"/>
    <property type="match status" value="1"/>
</dbReference>
<keyword evidence="3" id="KW-1185">Reference proteome</keyword>
<evidence type="ECO:0000313" key="3">
    <source>
        <dbReference type="Proteomes" id="UP000002009"/>
    </source>
</evidence>
<dbReference type="OMA" id="VWVPSPC"/>
<dbReference type="eggNOG" id="ENOG502QTEM">
    <property type="taxonomic scope" value="Eukaryota"/>
</dbReference>
<sequence length="457" mass="49233">MAHASLSTPVARVGLGARKTRAPRRVSTVARAGKTGAGDDDNADDGAKFMGRRGTYRKEVEDDAETAAARSSVKQQGGFGKPVTAKETWQPFQRTARAGLLEAAEGERTGSGESRDLVLTSLYISMEDDAFKSRTAVCLPIAAYVKRVDKLMDEFTARELPALVQAKNGAALTTPEIIEALETHLFVTNKYCAPKGWRELYSPYRTYFHNVVAQKVGIPATLAALYIGCVDRLRAKGVIPEGEGVDVLIRPKARNGMAGVTAPVAPWGVPSGAKRPANSVVCTHNMALKLQLAALKRAYWPWEWDDSRDSGVLLAVEAAAYGQENRMNTAAGFVGIIQPSGRPFGDLPMAILATERLLELDGGEGYEQRDLGVLMFHDGKIKEALEHLEAFELWREGGGDDAAPNLVSDVLNAGGTDAVLAAELQVREDEALAKLMLDLRRMALEEALEGGIKSGDV</sequence>
<name>C1FIR5_MICCC</name>
<feature type="region of interest" description="Disordered" evidence="1">
    <location>
        <begin position="1"/>
        <end position="88"/>
    </location>
</feature>
<dbReference type="OrthoDB" id="611769at2759"/>
<dbReference type="Proteomes" id="UP000002009">
    <property type="component" value="Chromosome 12"/>
</dbReference>
<evidence type="ECO:0000256" key="1">
    <source>
        <dbReference type="SAM" id="MobiDB-lite"/>
    </source>
</evidence>
<dbReference type="AlphaFoldDB" id="C1FIR5"/>
<reference evidence="2 3" key="1">
    <citation type="journal article" date="2009" name="Science">
        <title>Green evolution and dynamic adaptations revealed by genomes of the marine picoeukaryotes Micromonas.</title>
        <authorList>
            <person name="Worden A.Z."/>
            <person name="Lee J.H."/>
            <person name="Mock T."/>
            <person name="Rouze P."/>
            <person name="Simmons M.P."/>
            <person name="Aerts A.L."/>
            <person name="Allen A.E."/>
            <person name="Cuvelier M.L."/>
            <person name="Derelle E."/>
            <person name="Everett M.V."/>
            <person name="Foulon E."/>
            <person name="Grimwood J."/>
            <person name="Gundlach H."/>
            <person name="Henrissat B."/>
            <person name="Napoli C."/>
            <person name="McDonald S.M."/>
            <person name="Parker M.S."/>
            <person name="Rombauts S."/>
            <person name="Salamov A."/>
            <person name="Von Dassow P."/>
            <person name="Badger J.H."/>
            <person name="Coutinho P.M."/>
            <person name="Demir E."/>
            <person name="Dubchak I."/>
            <person name="Gentemann C."/>
            <person name="Eikrem W."/>
            <person name="Gready J.E."/>
            <person name="John U."/>
            <person name="Lanier W."/>
            <person name="Lindquist E.A."/>
            <person name="Lucas S."/>
            <person name="Mayer K.F."/>
            <person name="Moreau H."/>
            <person name="Not F."/>
            <person name="Otillar R."/>
            <person name="Panaud O."/>
            <person name="Pangilinan J."/>
            <person name="Paulsen I."/>
            <person name="Piegu B."/>
            <person name="Poliakov A."/>
            <person name="Robbens S."/>
            <person name="Schmutz J."/>
            <person name="Toulza E."/>
            <person name="Wyss T."/>
            <person name="Zelensky A."/>
            <person name="Zhou K."/>
            <person name="Armbrust E.V."/>
            <person name="Bhattacharya D."/>
            <person name="Goodenough U.W."/>
            <person name="Van de Peer Y."/>
            <person name="Grigoriev I.V."/>
        </authorList>
    </citation>
    <scope>NUCLEOTIDE SEQUENCE [LARGE SCALE GENOMIC DNA]</scope>
    <source>
        <strain evidence="3">RCC299 / NOUM17</strain>
    </source>
</reference>
<gene>
    <name evidence="2" type="ORF">MICPUN_63250</name>
</gene>
<dbReference type="InParanoid" id="C1FIR5"/>
<accession>C1FIR5</accession>
<dbReference type="EMBL" id="CP001577">
    <property type="protein sequence ID" value="ACO70466.1"/>
    <property type="molecule type" value="Genomic_DNA"/>
</dbReference>
<organism evidence="2 3">
    <name type="scientific">Micromonas commoda (strain RCC299 / NOUM17 / CCMP2709)</name>
    <name type="common">Picoplanktonic green alga</name>
    <dbReference type="NCBI Taxonomy" id="296587"/>
    <lineage>
        <taxon>Eukaryota</taxon>
        <taxon>Viridiplantae</taxon>
        <taxon>Chlorophyta</taxon>
        <taxon>Mamiellophyceae</taxon>
        <taxon>Mamiellales</taxon>
        <taxon>Mamiellaceae</taxon>
        <taxon>Micromonas</taxon>
    </lineage>
</organism>
<dbReference type="GeneID" id="8247850"/>
<evidence type="ECO:0000313" key="2">
    <source>
        <dbReference type="EMBL" id="ACO70466.1"/>
    </source>
</evidence>
<proteinExistence type="predicted"/>
<dbReference type="PANTHER" id="PTHR31350:SF29">
    <property type="entry name" value="PROTEIN SIRB1 N-TERMINAL DOMAIN-CONTAINING PROTEIN"/>
    <property type="match status" value="1"/>
</dbReference>
<evidence type="ECO:0008006" key="4">
    <source>
        <dbReference type="Google" id="ProtNLM"/>
    </source>
</evidence>